<keyword evidence="3" id="KW-1185">Reference proteome</keyword>
<dbReference type="PANTHER" id="PTHR33112:SF16">
    <property type="entry name" value="HETEROKARYON INCOMPATIBILITY DOMAIN-CONTAINING PROTEIN"/>
    <property type="match status" value="1"/>
</dbReference>
<dbReference type="OrthoDB" id="5362512at2759"/>
<evidence type="ECO:0000259" key="1">
    <source>
        <dbReference type="Pfam" id="PF06985"/>
    </source>
</evidence>
<dbReference type="InterPro" id="IPR010730">
    <property type="entry name" value="HET"/>
</dbReference>
<organism evidence="2 3">
    <name type="scientific">Lophiotrema nucula</name>
    <dbReference type="NCBI Taxonomy" id="690887"/>
    <lineage>
        <taxon>Eukaryota</taxon>
        <taxon>Fungi</taxon>
        <taxon>Dikarya</taxon>
        <taxon>Ascomycota</taxon>
        <taxon>Pezizomycotina</taxon>
        <taxon>Dothideomycetes</taxon>
        <taxon>Pleosporomycetidae</taxon>
        <taxon>Pleosporales</taxon>
        <taxon>Lophiotremataceae</taxon>
        <taxon>Lophiotrema</taxon>
    </lineage>
</organism>
<dbReference type="Proteomes" id="UP000799770">
    <property type="component" value="Unassembled WGS sequence"/>
</dbReference>
<sequence length="659" mass="74129">MPCDICHNLEIKSARPSDIFTSHGIQSEHSIWDSLHRYRQGRAKSCPYCDLVIRVVNHFNPEYDGYAVFQIVRPEGYPYHILLDSKERGGRNGWMVVQMYTPVGKPIANWPSLACVEELPVTLDSDEAYSFIKDNLKTCLDSHPHCRRIGEARTPTRLLKVTGDRIALLEHLQHVQYAALSYSWGGNQELKLTSETKKELLGGIALARLPAVMQDTVEVMKSLGLQYVWIDALCIMQDSAEDWELEAFFMAAYYSNAHITIAASSSSRAAMGFLNSIDREWHSTQFSFNGEQGGTVYARKRNILSLGARAHTGPLADRGWTLQENALSTRFVHFTSSEAIWECRTHHVLQGMHRGSRGLQQQIGTVTLKSSARGWYDMVQAYTSRSLTYVSDKLVAISGMAIALNTKFDFEPVGDDIVYLAGLWRHRLPLDLMWQTKWAWTATSAREAILEGRMADPNLLPWRRPKKLVETFKINWDNPSWSWASTPYTVEYPLLDANEDNLDILVQIQKASCTRPGSNLFGAVSGGQITLQGPCVTAQLRSKNGDGSLRYRIHRDGLEEANVAADTVLVATSQDIQSPGQKVAKSEELDASQVHNIDTRVICLAVCRGEPAPDDWEQLFGLVLAPKTNDENVFTRLGAWVTDDMEWLEQAESRYITII</sequence>
<evidence type="ECO:0000313" key="2">
    <source>
        <dbReference type="EMBL" id="KAF2122962.1"/>
    </source>
</evidence>
<protein>
    <submittedName>
        <fullName evidence="2">Heterokaryon incompatibility protein-domain-containing protein</fullName>
    </submittedName>
</protein>
<proteinExistence type="predicted"/>
<dbReference type="Pfam" id="PF06985">
    <property type="entry name" value="HET"/>
    <property type="match status" value="1"/>
</dbReference>
<evidence type="ECO:0000313" key="3">
    <source>
        <dbReference type="Proteomes" id="UP000799770"/>
    </source>
</evidence>
<reference evidence="2" key="1">
    <citation type="journal article" date="2020" name="Stud. Mycol.">
        <title>101 Dothideomycetes genomes: a test case for predicting lifestyles and emergence of pathogens.</title>
        <authorList>
            <person name="Haridas S."/>
            <person name="Albert R."/>
            <person name="Binder M."/>
            <person name="Bloem J."/>
            <person name="Labutti K."/>
            <person name="Salamov A."/>
            <person name="Andreopoulos B."/>
            <person name="Baker S."/>
            <person name="Barry K."/>
            <person name="Bills G."/>
            <person name="Bluhm B."/>
            <person name="Cannon C."/>
            <person name="Castanera R."/>
            <person name="Culley D."/>
            <person name="Daum C."/>
            <person name="Ezra D."/>
            <person name="Gonzalez J."/>
            <person name="Henrissat B."/>
            <person name="Kuo A."/>
            <person name="Liang C."/>
            <person name="Lipzen A."/>
            <person name="Lutzoni F."/>
            <person name="Magnuson J."/>
            <person name="Mondo S."/>
            <person name="Nolan M."/>
            <person name="Ohm R."/>
            <person name="Pangilinan J."/>
            <person name="Park H.-J."/>
            <person name="Ramirez L."/>
            <person name="Alfaro M."/>
            <person name="Sun H."/>
            <person name="Tritt A."/>
            <person name="Yoshinaga Y."/>
            <person name="Zwiers L.-H."/>
            <person name="Turgeon B."/>
            <person name="Goodwin S."/>
            <person name="Spatafora J."/>
            <person name="Crous P."/>
            <person name="Grigoriev I."/>
        </authorList>
    </citation>
    <scope>NUCLEOTIDE SEQUENCE</scope>
    <source>
        <strain evidence="2">CBS 627.86</strain>
    </source>
</reference>
<feature type="domain" description="Heterokaryon incompatibility" evidence="1">
    <location>
        <begin position="177"/>
        <end position="324"/>
    </location>
</feature>
<dbReference type="EMBL" id="ML977310">
    <property type="protein sequence ID" value="KAF2122962.1"/>
    <property type="molecule type" value="Genomic_DNA"/>
</dbReference>
<dbReference type="AlphaFoldDB" id="A0A6A5ZTC0"/>
<name>A0A6A5ZTC0_9PLEO</name>
<gene>
    <name evidence="2" type="ORF">BDV96DRAFT_639516</name>
</gene>
<accession>A0A6A5ZTC0</accession>
<dbReference type="PANTHER" id="PTHR33112">
    <property type="entry name" value="DOMAIN PROTEIN, PUTATIVE-RELATED"/>
    <property type="match status" value="1"/>
</dbReference>